<protein>
    <submittedName>
        <fullName evidence="1">Uncharacterized protein</fullName>
    </submittedName>
</protein>
<organism evidence="1 2">
    <name type="scientific">Bauhinia variegata</name>
    <name type="common">Purple orchid tree</name>
    <name type="synonym">Phanera variegata</name>
    <dbReference type="NCBI Taxonomy" id="167791"/>
    <lineage>
        <taxon>Eukaryota</taxon>
        <taxon>Viridiplantae</taxon>
        <taxon>Streptophyta</taxon>
        <taxon>Embryophyta</taxon>
        <taxon>Tracheophyta</taxon>
        <taxon>Spermatophyta</taxon>
        <taxon>Magnoliopsida</taxon>
        <taxon>eudicotyledons</taxon>
        <taxon>Gunneridae</taxon>
        <taxon>Pentapetalae</taxon>
        <taxon>rosids</taxon>
        <taxon>fabids</taxon>
        <taxon>Fabales</taxon>
        <taxon>Fabaceae</taxon>
        <taxon>Cercidoideae</taxon>
        <taxon>Cercideae</taxon>
        <taxon>Bauhiniinae</taxon>
        <taxon>Bauhinia</taxon>
    </lineage>
</organism>
<accession>A0ACB9M0Y4</accession>
<keyword evidence="2" id="KW-1185">Reference proteome</keyword>
<sequence>MAYAYTNYTYGTGCVIWTEVTSFTNETDENAAVREIFIYRNPHFETGVERLIKRTMLIREIGGRTVVSILYDIAAEDKNENEIEIFCFRSIVAATNKFSMANKLGEGGFGSVYMAWQLWREDKAIEIIDPSLLECCLSHEAPRCVQVGLLCVQERASDRPNMSEVVSMLSNETASLPSPKRPAFYIDVEESEPNEKPKTCSINEVTISIIDAR</sequence>
<proteinExistence type="predicted"/>
<reference evidence="1 2" key="1">
    <citation type="journal article" date="2022" name="DNA Res.">
        <title>Chromosomal-level genome assembly of the orchid tree Bauhinia variegata (Leguminosae; Cercidoideae) supports the allotetraploid origin hypothesis of Bauhinia.</title>
        <authorList>
            <person name="Zhong Y."/>
            <person name="Chen Y."/>
            <person name="Zheng D."/>
            <person name="Pang J."/>
            <person name="Liu Y."/>
            <person name="Luo S."/>
            <person name="Meng S."/>
            <person name="Qian L."/>
            <person name="Wei D."/>
            <person name="Dai S."/>
            <person name="Zhou R."/>
        </authorList>
    </citation>
    <scope>NUCLEOTIDE SEQUENCE [LARGE SCALE GENOMIC DNA]</scope>
    <source>
        <strain evidence="1">BV-YZ2020</strain>
    </source>
</reference>
<dbReference type="EMBL" id="CM039435">
    <property type="protein sequence ID" value="KAI4317415.1"/>
    <property type="molecule type" value="Genomic_DNA"/>
</dbReference>
<comment type="caution">
    <text evidence="1">The sequence shown here is derived from an EMBL/GenBank/DDBJ whole genome shotgun (WGS) entry which is preliminary data.</text>
</comment>
<evidence type="ECO:0000313" key="1">
    <source>
        <dbReference type="EMBL" id="KAI4317415.1"/>
    </source>
</evidence>
<name>A0ACB9M0Y4_BAUVA</name>
<evidence type="ECO:0000313" key="2">
    <source>
        <dbReference type="Proteomes" id="UP000828941"/>
    </source>
</evidence>
<gene>
    <name evidence="1" type="ORF">L6164_025284</name>
</gene>
<dbReference type="Proteomes" id="UP000828941">
    <property type="component" value="Chromosome 10"/>
</dbReference>